<evidence type="ECO:0000313" key="1">
    <source>
        <dbReference type="EMBL" id="KAJ8025675.1"/>
    </source>
</evidence>
<name>A0A9Q0YNE6_HOLLE</name>
<accession>A0A9Q0YNE6</accession>
<dbReference type="EMBL" id="JAIZAY010000017">
    <property type="protein sequence ID" value="KAJ8025675.1"/>
    <property type="molecule type" value="Genomic_DNA"/>
</dbReference>
<protein>
    <submittedName>
        <fullName evidence="1">Uncharacterized protein</fullName>
    </submittedName>
</protein>
<dbReference type="Proteomes" id="UP001152320">
    <property type="component" value="Chromosome 17"/>
</dbReference>
<comment type="caution">
    <text evidence="1">The sequence shown here is derived from an EMBL/GenBank/DDBJ whole genome shotgun (WGS) entry which is preliminary data.</text>
</comment>
<sequence>MEIWWLPFRMEDGNLCHLHQQSQSMCTISNKTMTSLHWIQDEVQKDDDPAPGRRASVKSRLWINSGSNSCPVM</sequence>
<gene>
    <name evidence="1" type="ORF">HOLleu_33296</name>
</gene>
<evidence type="ECO:0000313" key="2">
    <source>
        <dbReference type="Proteomes" id="UP001152320"/>
    </source>
</evidence>
<keyword evidence="2" id="KW-1185">Reference proteome</keyword>
<proteinExistence type="predicted"/>
<dbReference type="AlphaFoldDB" id="A0A9Q0YNE6"/>
<organism evidence="1 2">
    <name type="scientific">Holothuria leucospilota</name>
    <name type="common">Black long sea cucumber</name>
    <name type="synonym">Mertensiothuria leucospilota</name>
    <dbReference type="NCBI Taxonomy" id="206669"/>
    <lineage>
        <taxon>Eukaryota</taxon>
        <taxon>Metazoa</taxon>
        <taxon>Echinodermata</taxon>
        <taxon>Eleutherozoa</taxon>
        <taxon>Echinozoa</taxon>
        <taxon>Holothuroidea</taxon>
        <taxon>Aspidochirotacea</taxon>
        <taxon>Aspidochirotida</taxon>
        <taxon>Holothuriidae</taxon>
        <taxon>Holothuria</taxon>
    </lineage>
</organism>
<reference evidence="1" key="1">
    <citation type="submission" date="2021-10" db="EMBL/GenBank/DDBJ databases">
        <title>Tropical sea cucumber genome reveals ecological adaptation and Cuvierian tubules defense mechanism.</title>
        <authorList>
            <person name="Chen T."/>
        </authorList>
    </citation>
    <scope>NUCLEOTIDE SEQUENCE</scope>
    <source>
        <strain evidence="1">Nanhai2018</strain>
        <tissue evidence="1">Muscle</tissue>
    </source>
</reference>